<sequence>MGLVLVGQLKKFDLIQKSVKITSANTNMLVKLRIKSTFLWDKLIIAMFIISNVSVVLFFDYLVILQMVEHSYSKPSKSSKTALTTIYRSEEIDPGVITECERLGCIDIPYPEDFDDVKDCFHVRFYFGETMIRVTVTMKGREYVEHEVQIKYDFGVQHLDAAD</sequence>
<feature type="transmembrane region" description="Helical" evidence="1">
    <location>
        <begin position="43"/>
        <end position="64"/>
    </location>
</feature>
<name>X6MAP1_RETFI</name>
<dbReference type="AlphaFoldDB" id="X6MAP1"/>
<keyword evidence="1" id="KW-0472">Membrane</keyword>
<organism evidence="2 3">
    <name type="scientific">Reticulomyxa filosa</name>
    <dbReference type="NCBI Taxonomy" id="46433"/>
    <lineage>
        <taxon>Eukaryota</taxon>
        <taxon>Sar</taxon>
        <taxon>Rhizaria</taxon>
        <taxon>Retaria</taxon>
        <taxon>Foraminifera</taxon>
        <taxon>Monothalamids</taxon>
        <taxon>Reticulomyxidae</taxon>
        <taxon>Reticulomyxa</taxon>
    </lineage>
</organism>
<gene>
    <name evidence="2" type="ORF">RFI_26840</name>
</gene>
<evidence type="ECO:0000256" key="1">
    <source>
        <dbReference type="SAM" id="Phobius"/>
    </source>
</evidence>
<keyword evidence="1" id="KW-0812">Transmembrane</keyword>
<dbReference type="Proteomes" id="UP000023152">
    <property type="component" value="Unassembled WGS sequence"/>
</dbReference>
<keyword evidence="3" id="KW-1185">Reference proteome</keyword>
<keyword evidence="1" id="KW-1133">Transmembrane helix</keyword>
<dbReference type="EMBL" id="ASPP01023408">
    <property type="protein sequence ID" value="ETO10537.1"/>
    <property type="molecule type" value="Genomic_DNA"/>
</dbReference>
<protein>
    <submittedName>
        <fullName evidence="2">Uncharacterized protein</fullName>
    </submittedName>
</protein>
<evidence type="ECO:0000313" key="3">
    <source>
        <dbReference type="Proteomes" id="UP000023152"/>
    </source>
</evidence>
<evidence type="ECO:0000313" key="2">
    <source>
        <dbReference type="EMBL" id="ETO10537.1"/>
    </source>
</evidence>
<reference evidence="2 3" key="1">
    <citation type="journal article" date="2013" name="Curr. Biol.">
        <title>The Genome of the Foraminiferan Reticulomyxa filosa.</title>
        <authorList>
            <person name="Glockner G."/>
            <person name="Hulsmann N."/>
            <person name="Schleicher M."/>
            <person name="Noegel A.A."/>
            <person name="Eichinger L."/>
            <person name="Gallinger C."/>
            <person name="Pawlowski J."/>
            <person name="Sierra R."/>
            <person name="Euteneuer U."/>
            <person name="Pillet L."/>
            <person name="Moustafa A."/>
            <person name="Platzer M."/>
            <person name="Groth M."/>
            <person name="Szafranski K."/>
            <person name="Schliwa M."/>
        </authorList>
    </citation>
    <scope>NUCLEOTIDE SEQUENCE [LARGE SCALE GENOMIC DNA]</scope>
</reference>
<comment type="caution">
    <text evidence="2">The sequence shown here is derived from an EMBL/GenBank/DDBJ whole genome shotgun (WGS) entry which is preliminary data.</text>
</comment>
<accession>X6MAP1</accession>
<proteinExistence type="predicted"/>
<dbReference type="OrthoDB" id="2963168at2759"/>